<evidence type="ECO:0000256" key="8">
    <source>
        <dbReference type="RuleBase" id="RU364141"/>
    </source>
</evidence>
<dbReference type="Proteomes" id="UP000838412">
    <property type="component" value="Chromosome 14"/>
</dbReference>
<proteinExistence type="inferred from homology"/>
<feature type="compositionally biased region" description="Polar residues" evidence="10">
    <location>
        <begin position="207"/>
        <end position="226"/>
    </location>
</feature>
<accession>A0A8J9YZB8</accession>
<evidence type="ECO:0000256" key="10">
    <source>
        <dbReference type="SAM" id="MobiDB-lite"/>
    </source>
</evidence>
<feature type="coiled-coil region" evidence="9">
    <location>
        <begin position="50"/>
        <end position="111"/>
    </location>
</feature>
<keyword evidence="12" id="KW-1185">Reference proteome</keyword>
<evidence type="ECO:0000256" key="5">
    <source>
        <dbReference type="ARBA" id="ARBA00023163"/>
    </source>
</evidence>
<organism evidence="11 12">
    <name type="scientific">Branchiostoma lanceolatum</name>
    <name type="common">Common lancelet</name>
    <name type="synonym">Amphioxus lanceolatum</name>
    <dbReference type="NCBI Taxonomy" id="7740"/>
    <lineage>
        <taxon>Eukaryota</taxon>
        <taxon>Metazoa</taxon>
        <taxon>Chordata</taxon>
        <taxon>Cephalochordata</taxon>
        <taxon>Leptocardii</taxon>
        <taxon>Amphioxiformes</taxon>
        <taxon>Branchiostomatidae</taxon>
        <taxon>Branchiostoma</taxon>
    </lineage>
</organism>
<evidence type="ECO:0000256" key="1">
    <source>
        <dbReference type="ARBA" id="ARBA00004123"/>
    </source>
</evidence>
<dbReference type="GO" id="GO:0003712">
    <property type="term" value="F:transcription coregulator activity"/>
    <property type="evidence" value="ECO:0007669"/>
    <property type="project" value="InterPro"/>
</dbReference>
<keyword evidence="8" id="KW-0010">Activator</keyword>
<dbReference type="AlphaFoldDB" id="A0A8J9YZB8"/>
<dbReference type="EMBL" id="OV696699">
    <property type="protein sequence ID" value="CAH1244410.1"/>
    <property type="molecule type" value="Genomic_DNA"/>
</dbReference>
<evidence type="ECO:0000256" key="9">
    <source>
        <dbReference type="SAM" id="Coils"/>
    </source>
</evidence>
<evidence type="ECO:0000256" key="4">
    <source>
        <dbReference type="ARBA" id="ARBA00023015"/>
    </source>
</evidence>
<evidence type="ECO:0000256" key="3">
    <source>
        <dbReference type="ARBA" id="ARBA00020629"/>
    </source>
</evidence>
<dbReference type="PANTHER" id="PTHR13208:SF2">
    <property type="entry name" value="MEDIATOR OF RNA POLYMERASE II TRANSCRIPTION SUBUNIT 4"/>
    <property type="match status" value="1"/>
</dbReference>
<dbReference type="PANTHER" id="PTHR13208">
    <property type="entry name" value="MEDIATOR OF RNA POLYMERASE II TRANSCRIPTION SUBUNIT 4"/>
    <property type="match status" value="1"/>
</dbReference>
<feature type="region of interest" description="Disordered" evidence="10">
    <location>
        <begin position="207"/>
        <end position="273"/>
    </location>
</feature>
<dbReference type="GO" id="GO:0016592">
    <property type="term" value="C:mediator complex"/>
    <property type="evidence" value="ECO:0007669"/>
    <property type="project" value="InterPro"/>
</dbReference>
<dbReference type="InterPro" id="IPR019258">
    <property type="entry name" value="Mediator_Med4"/>
</dbReference>
<name>A0A8J9YZB8_BRALA</name>
<feature type="compositionally biased region" description="Low complexity" evidence="10">
    <location>
        <begin position="261"/>
        <end position="273"/>
    </location>
</feature>
<dbReference type="GO" id="GO:0070847">
    <property type="term" value="C:core mediator complex"/>
    <property type="evidence" value="ECO:0007669"/>
    <property type="project" value="TreeGrafter"/>
</dbReference>
<evidence type="ECO:0000256" key="2">
    <source>
        <dbReference type="ARBA" id="ARBA00009626"/>
    </source>
</evidence>
<comment type="subunit">
    <text evidence="8">Component of the Mediator complex.</text>
</comment>
<feature type="compositionally biased region" description="Low complexity" evidence="10">
    <location>
        <begin position="227"/>
        <end position="237"/>
    </location>
</feature>
<reference evidence="11" key="1">
    <citation type="submission" date="2022-01" db="EMBL/GenBank/DDBJ databases">
        <authorList>
            <person name="Braso-Vives M."/>
        </authorList>
    </citation>
    <scope>NUCLEOTIDE SEQUENCE</scope>
</reference>
<keyword evidence="5 8" id="KW-0804">Transcription</keyword>
<dbReference type="Pfam" id="PF10018">
    <property type="entry name" value="Med4"/>
    <property type="match status" value="1"/>
</dbReference>
<evidence type="ECO:0000256" key="7">
    <source>
        <dbReference type="ARBA" id="ARBA00031257"/>
    </source>
</evidence>
<comment type="subcellular location">
    <subcellularLocation>
        <location evidence="1 8">Nucleus</location>
    </subcellularLocation>
</comment>
<evidence type="ECO:0000313" key="12">
    <source>
        <dbReference type="Proteomes" id="UP000838412"/>
    </source>
</evidence>
<evidence type="ECO:0000313" key="11">
    <source>
        <dbReference type="EMBL" id="CAH1244410.1"/>
    </source>
</evidence>
<gene>
    <name evidence="8 11" type="primary">MED4</name>
    <name evidence="11" type="ORF">BLAG_LOCUS7052</name>
</gene>
<protein>
    <recommendedName>
        <fullName evidence="3 8">Mediator of RNA polymerase II transcription subunit 4</fullName>
    </recommendedName>
    <alternativeName>
        <fullName evidence="7 8">Mediator complex subunit 4</fullName>
    </alternativeName>
</protein>
<comment type="function">
    <text evidence="8">Component of the Mediator complex, a coactivator involved in the regulated transcription of nearly all RNA polymerase II-dependent genes. Mediator functions as a bridge to convey information from gene-specific regulatory proteins to the basal RNA polymerase II transcription machinery. Mediator is recruited to promoters by direct interactions with regulatory proteins and serves as a scaffold for the assembly of a functional preinitiation complex with RNA polymerase II and the general transcription factors.</text>
</comment>
<evidence type="ECO:0000256" key="6">
    <source>
        <dbReference type="ARBA" id="ARBA00023242"/>
    </source>
</evidence>
<keyword evidence="4 8" id="KW-0805">Transcription regulation</keyword>
<keyword evidence="6 8" id="KW-0539">Nucleus</keyword>
<comment type="similarity">
    <text evidence="2 8">Belongs to the Mediator complex subunit 4 family.</text>
</comment>
<dbReference type="OrthoDB" id="1929813at2759"/>
<dbReference type="GO" id="GO:0006357">
    <property type="term" value="P:regulation of transcription by RNA polymerase II"/>
    <property type="evidence" value="ECO:0007669"/>
    <property type="project" value="InterPro"/>
</dbReference>
<keyword evidence="9" id="KW-0175">Coiled coil</keyword>
<sequence>MAGAMSTKSRIVETLDDLELISRELIELLAASKQQRGSGGGDSGEEQQMLELLIEKDEALQELLKTAREQGERHKEMMELQTQAEKRDQDIRQLQKQLKEAEHILAQALYQAKEKLKSVNKANEGGAGAISSEELIRYARHISASHSVAAPVNWAPGDPRRPYPQDIEMRCGILGRLSKLPMNGHTPLPEAGTPGMVMLTSQHSTAGANTVQDGMGASQSSLSWQPSADLSSSVSTSANHTGEISVEIGKKENDDDVEVMSTDSSSSSSSDSN</sequence>